<name>A0A841V5Q6_MICAE</name>
<comment type="caution">
    <text evidence="1">The sequence shown here is derived from an EMBL/GenBank/DDBJ whole genome shotgun (WGS) entry which is preliminary data.</text>
</comment>
<evidence type="ECO:0000313" key="1">
    <source>
        <dbReference type="EMBL" id="MBC1195556.1"/>
    </source>
</evidence>
<evidence type="ECO:0000313" key="2">
    <source>
        <dbReference type="Proteomes" id="UP000525432"/>
    </source>
</evidence>
<proteinExistence type="predicted"/>
<reference evidence="1 2" key="1">
    <citation type="submission" date="2020-07" db="EMBL/GenBank/DDBJ databases">
        <title>Genomes of two Microcystis aeruginosa (Cyanobacteria) strains from Florida (USA) with disparate toxicogenic potential.</title>
        <authorList>
            <person name="Lefler F.W."/>
            <person name="Barbosa M."/>
            <person name="Berthold D.E."/>
            <person name="Laughinghouse H.D. IV."/>
        </authorList>
    </citation>
    <scope>NUCLEOTIDE SEQUENCE [LARGE SCALE GENOMIC DNA]</scope>
    <source>
        <strain evidence="1 2">BLCCF158</strain>
    </source>
</reference>
<accession>A0A841V5Q6</accession>
<dbReference type="RefSeq" id="WP_185239525.1">
    <property type="nucleotide sequence ID" value="NZ_JACEGC010000038.1"/>
</dbReference>
<dbReference type="EMBL" id="JACEGC010000038">
    <property type="protein sequence ID" value="MBC1195556.1"/>
    <property type="molecule type" value="Genomic_DNA"/>
</dbReference>
<sequence>MAGFNDIYFSYTYYYGNGDHYTGYGYGDSSLGYYSGQYKYTDEYGYSNYNETYNNGYYYIDYVYNYGSDQGFGIGESDIYLTSYTDWGYDYDGLGTASFTTTYNVSSYEGYSGLGSEYGYAYNSSYNNSDAYVSNYYSADLSGANNNDIYFSYTYYYGNGDHYTGYGYGDSSLGYYSGQYKYTDEYGYSNYNETYNNGYYYIDYVYNYGSDQGFGIGESDIYLTSYTDWGYDYDGLGTASFTTTYNVSSYEGYSGLGSEYGYAYNSSYNNSDAYVSNYYSADLSGANNNDIYFSYTYYYGNGDHYTGYGYGDSSLGYYSGQYKYTDEYGYSNYNETYNYGYYYIDYVYNYGSDHGFGIGESDIYLTSYTDWGYDYDGLGTASFTTTYNVSSYEGYSGLGSEYGYAYNSSYNNSDAYVSNYYSADLVF</sequence>
<organism evidence="1 2">
    <name type="scientific">Microcystis aeruginosa BLCC-F158</name>
    <dbReference type="NCBI Taxonomy" id="2755316"/>
    <lineage>
        <taxon>Bacteria</taxon>
        <taxon>Bacillati</taxon>
        <taxon>Cyanobacteriota</taxon>
        <taxon>Cyanophyceae</taxon>
        <taxon>Oscillatoriophycideae</taxon>
        <taxon>Chroococcales</taxon>
        <taxon>Microcystaceae</taxon>
        <taxon>Microcystis</taxon>
    </lineage>
</organism>
<dbReference type="Proteomes" id="UP000525432">
    <property type="component" value="Unassembled WGS sequence"/>
</dbReference>
<gene>
    <name evidence="1" type="ORF">H0901_09830</name>
</gene>
<protein>
    <submittedName>
        <fullName evidence="1">Uncharacterized protein</fullName>
    </submittedName>
</protein>
<dbReference type="AlphaFoldDB" id="A0A841V5Q6"/>